<organism evidence="4 5">
    <name type="scientific">Candidatus Protofrankia californiensis</name>
    <dbReference type="NCBI Taxonomy" id="1839754"/>
    <lineage>
        <taxon>Bacteria</taxon>
        <taxon>Bacillati</taxon>
        <taxon>Actinomycetota</taxon>
        <taxon>Actinomycetes</taxon>
        <taxon>Frankiales</taxon>
        <taxon>Frankiaceae</taxon>
        <taxon>Protofrankia</taxon>
    </lineage>
</organism>
<keyword evidence="5" id="KW-1185">Reference proteome</keyword>
<dbReference type="SUPFAM" id="SSF47781">
    <property type="entry name" value="RuvA domain 2-like"/>
    <property type="match status" value="1"/>
</dbReference>
<dbReference type="InterPro" id="IPR001357">
    <property type="entry name" value="BRCT_dom"/>
</dbReference>
<evidence type="ECO:0000313" key="5">
    <source>
        <dbReference type="Proteomes" id="UP000199013"/>
    </source>
</evidence>
<dbReference type="EC" id="6.5.1.2" evidence="4"/>
<proteinExistence type="predicted"/>
<dbReference type="Pfam" id="PF12826">
    <property type="entry name" value="HHH_2"/>
    <property type="match status" value="1"/>
</dbReference>
<keyword evidence="1" id="KW-0227">DNA damage</keyword>
<dbReference type="EMBL" id="FLUV01002300">
    <property type="protein sequence ID" value="SBW28118.1"/>
    <property type="molecule type" value="Genomic_DNA"/>
</dbReference>
<keyword evidence="4" id="KW-0436">Ligase</keyword>
<dbReference type="GO" id="GO:0006281">
    <property type="term" value="P:DNA repair"/>
    <property type="evidence" value="ECO:0007669"/>
    <property type="project" value="UniProtKB-KW"/>
</dbReference>
<name>A0A1C3PEP3_9ACTN</name>
<keyword evidence="2" id="KW-0234">DNA repair</keyword>
<dbReference type="GO" id="GO:0003911">
    <property type="term" value="F:DNA ligase (NAD+) activity"/>
    <property type="evidence" value="ECO:0007669"/>
    <property type="project" value="UniProtKB-EC"/>
</dbReference>
<dbReference type="Gene3D" id="1.10.150.20">
    <property type="entry name" value="5' to 3' exonuclease, C-terminal subdomain"/>
    <property type="match status" value="1"/>
</dbReference>
<protein>
    <submittedName>
        <fullName evidence="4">DNA ligase</fullName>
        <ecNumber evidence="4">6.5.1.2</ecNumber>
    </submittedName>
</protein>
<dbReference type="AlphaFoldDB" id="A0A1C3PEP3"/>
<dbReference type="SUPFAM" id="SSF52113">
    <property type="entry name" value="BRCT domain"/>
    <property type="match status" value="1"/>
</dbReference>
<dbReference type="Proteomes" id="UP000199013">
    <property type="component" value="Unassembled WGS sequence"/>
</dbReference>
<dbReference type="Pfam" id="PF00533">
    <property type="entry name" value="BRCT"/>
    <property type="match status" value="1"/>
</dbReference>
<gene>
    <name evidence="4" type="ORF">FDG2_5539</name>
</gene>
<dbReference type="InterPro" id="IPR041663">
    <property type="entry name" value="DisA/LigA_HHH"/>
</dbReference>
<dbReference type="SMART" id="SM00292">
    <property type="entry name" value="BRCT"/>
    <property type="match status" value="1"/>
</dbReference>
<evidence type="ECO:0000313" key="4">
    <source>
        <dbReference type="EMBL" id="SBW28118.1"/>
    </source>
</evidence>
<sequence>MDAIAAASTETLAVVDGVGPTIAASVVDWFADPRHRDVLERVRSGGAQLADAGADEGPGPLTGVTVVITGTLAGWSRDSATEAVQARGGKVTASVSKKTSFVVVGADPGAGKYDKARAWKLPLLDEAGFAVLLEQGPQAAVPLALPVEPEDG</sequence>
<feature type="domain" description="BRCT" evidence="3">
    <location>
        <begin position="56"/>
        <end position="126"/>
    </location>
</feature>
<accession>A0A1C3PEP3</accession>
<evidence type="ECO:0000259" key="3">
    <source>
        <dbReference type="PROSITE" id="PS50172"/>
    </source>
</evidence>
<dbReference type="InterPro" id="IPR010994">
    <property type="entry name" value="RuvA_2-like"/>
</dbReference>
<dbReference type="Gene3D" id="3.40.50.10190">
    <property type="entry name" value="BRCT domain"/>
    <property type="match status" value="1"/>
</dbReference>
<dbReference type="InterPro" id="IPR036420">
    <property type="entry name" value="BRCT_dom_sf"/>
</dbReference>
<evidence type="ECO:0000256" key="1">
    <source>
        <dbReference type="ARBA" id="ARBA00022763"/>
    </source>
</evidence>
<reference evidence="5" key="1">
    <citation type="submission" date="2016-02" db="EMBL/GenBank/DDBJ databases">
        <authorList>
            <person name="Wibberg D."/>
        </authorList>
    </citation>
    <scope>NUCLEOTIDE SEQUENCE [LARGE SCALE GENOMIC DNA]</scope>
</reference>
<dbReference type="PROSITE" id="PS50172">
    <property type="entry name" value="BRCT"/>
    <property type="match status" value="1"/>
</dbReference>
<evidence type="ECO:0000256" key="2">
    <source>
        <dbReference type="ARBA" id="ARBA00023204"/>
    </source>
</evidence>